<gene>
    <name evidence="1" type="ORF">Sv326_1342</name>
</gene>
<keyword evidence="1" id="KW-0614">Plasmid</keyword>
<evidence type="ECO:0000313" key="1">
    <source>
        <dbReference type="EMBL" id="QLJ53517.1"/>
    </source>
</evidence>
<dbReference type="AlphaFoldDB" id="A0A7D6BB50"/>
<dbReference type="Proteomes" id="UP000510821">
    <property type="component" value="Plasmid pSv326-1"/>
</dbReference>
<proteinExistence type="predicted"/>
<dbReference type="KEGG" id="flt:Sv326_1342"/>
<geneLocation type="plasmid" evidence="2">
    <name>psv326-1</name>
</geneLocation>
<sequence length="61" mass="7334">MKTEKFDLIIGKNTEYRFGLRYSKRSGDLLLKFLNGNMLCLYKKDVKEMLDYLTKIYGEMR</sequence>
<protein>
    <submittedName>
        <fullName evidence="1">Uncharacterized protein</fullName>
    </submittedName>
</protein>
<organism evidence="1 2">
    <name type="scientific">Fermentimicrarchaeum limneticum</name>
    <dbReference type="NCBI Taxonomy" id="2795018"/>
    <lineage>
        <taxon>Archaea</taxon>
        <taxon>Candidatus Micrarchaeota</taxon>
        <taxon>Candidatus Fermentimicrarchaeales</taxon>
        <taxon>Candidatus Fermentimicrarchaeaceae</taxon>
        <taxon>Candidatus Fermentimicrarchaeum</taxon>
    </lineage>
</organism>
<reference evidence="2" key="1">
    <citation type="submission" date="2020-07" db="EMBL/GenBank/DDBJ databases">
        <title>Metabolic diversity and evolutionary history of the archaeal phylum ###Micrarchaeota### uncovered from a freshwater lake metagenome.</title>
        <authorList>
            <person name="Kadnikov V.V."/>
            <person name="Savvichev A.S."/>
            <person name="Mardanov A.V."/>
            <person name="Beletsky A.V."/>
            <person name="Chupakov A.V."/>
            <person name="Kokryatskaya N.M."/>
            <person name="Pimenov N.V."/>
            <person name="Ravin N.V."/>
        </authorList>
    </citation>
    <scope>NUCLEOTIDE SEQUENCE [LARGE SCALE GENOMIC DNA]</scope>
    <source>
        <plasmid evidence="2">psv326-1</plasmid>
    </source>
</reference>
<name>A0A7D6BB50_FERL1</name>
<dbReference type="EMBL" id="CP058999">
    <property type="protein sequence ID" value="QLJ53517.1"/>
    <property type="molecule type" value="Genomic_DNA"/>
</dbReference>
<evidence type="ECO:0000313" key="2">
    <source>
        <dbReference type="Proteomes" id="UP000510821"/>
    </source>
</evidence>
<accession>A0A7D6BB50</accession>